<dbReference type="InterPro" id="IPR050005">
    <property type="entry name" value="DenD"/>
</dbReference>
<reference evidence="4 5" key="1">
    <citation type="submission" date="2018-03" db="EMBL/GenBank/DDBJ databases">
        <authorList>
            <person name="Keele B.F."/>
        </authorList>
    </citation>
    <scope>NUCLEOTIDE SEQUENCE [LARGE SCALE GENOMIC DNA]</scope>
    <source>
        <strain evidence="4 5">CECT 8599</strain>
    </source>
</reference>
<dbReference type="InterPro" id="IPR036291">
    <property type="entry name" value="NAD(P)-bd_dom_sf"/>
</dbReference>
<sequence length="315" mass="33906">MTTVLILGGGGMIGQKLARSLTTSDVTLFDIAFPPDGAPEQQITGNIADPAKVQALAARRPDVIYHLAAIVSGQAETDFEMGWDINMMAMWHLLNALKAEHDASNGTYVPKIVFTSSIAVFGAPFPEKIDDDFLTAPQTSYGAQKAGCELMLSDFSRKGFVDGIALRLPTICVRPGAPNAAASGFFSGIIREPLNGVQAPLPVPDTVRHWHASPRAAVGFLRKAAQLDTEVLQGRRALNLPGISVTVAQQIEALRRVAGQDAVKLIQPAPDDAIMGIVRGWPQDFAPQRAQALGFEAEDSFDEIIKVYLEDDFQK</sequence>
<dbReference type="Gene3D" id="3.40.50.720">
    <property type="entry name" value="NAD(P)-binding Rossmann-like Domain"/>
    <property type="match status" value="1"/>
</dbReference>
<evidence type="ECO:0000313" key="4">
    <source>
        <dbReference type="EMBL" id="SPH22003.1"/>
    </source>
</evidence>
<dbReference type="Proteomes" id="UP000244880">
    <property type="component" value="Unassembled WGS sequence"/>
</dbReference>
<dbReference type="Gene3D" id="3.90.25.10">
    <property type="entry name" value="UDP-galactose 4-epimerase, domain 1"/>
    <property type="match status" value="1"/>
</dbReference>
<dbReference type="EMBL" id="OMOR01000001">
    <property type="protein sequence ID" value="SPH22003.1"/>
    <property type="molecule type" value="Genomic_DNA"/>
</dbReference>
<accession>A0A2R8BGB7</accession>
<feature type="domain" description="NAD-dependent epimerase/dehydratase" evidence="3">
    <location>
        <begin position="4"/>
        <end position="196"/>
    </location>
</feature>
<evidence type="ECO:0000256" key="1">
    <source>
        <dbReference type="ARBA" id="ARBA00022857"/>
    </source>
</evidence>
<evidence type="ECO:0000256" key="2">
    <source>
        <dbReference type="ARBA" id="ARBA00023277"/>
    </source>
</evidence>
<dbReference type="InterPro" id="IPR001509">
    <property type="entry name" value="Epimerase_deHydtase"/>
</dbReference>
<dbReference type="SUPFAM" id="SSF51735">
    <property type="entry name" value="NAD(P)-binding Rossmann-fold domains"/>
    <property type="match status" value="1"/>
</dbReference>
<dbReference type="Pfam" id="PF01370">
    <property type="entry name" value="Epimerase"/>
    <property type="match status" value="1"/>
</dbReference>
<dbReference type="PANTHER" id="PTHR43103:SF3">
    <property type="entry name" value="ADP-L-GLYCERO-D-MANNO-HEPTOSE-6-EPIMERASE"/>
    <property type="match status" value="1"/>
</dbReference>
<evidence type="ECO:0000259" key="3">
    <source>
        <dbReference type="Pfam" id="PF01370"/>
    </source>
</evidence>
<keyword evidence="1" id="KW-0521">NADP</keyword>
<proteinExistence type="predicted"/>
<evidence type="ECO:0000313" key="5">
    <source>
        <dbReference type="Proteomes" id="UP000244880"/>
    </source>
</evidence>
<gene>
    <name evidence="4" type="ORF">ASD8599_02749</name>
</gene>
<organism evidence="4 5">
    <name type="scientific">Ascidiaceihabitans donghaensis</name>
    <dbReference type="NCBI Taxonomy" id="1510460"/>
    <lineage>
        <taxon>Bacteria</taxon>
        <taxon>Pseudomonadati</taxon>
        <taxon>Pseudomonadota</taxon>
        <taxon>Alphaproteobacteria</taxon>
        <taxon>Rhodobacterales</taxon>
        <taxon>Paracoccaceae</taxon>
        <taxon>Ascidiaceihabitans</taxon>
    </lineage>
</organism>
<dbReference type="PANTHER" id="PTHR43103">
    <property type="entry name" value="NUCLEOSIDE-DIPHOSPHATE-SUGAR EPIMERASE"/>
    <property type="match status" value="1"/>
</dbReference>
<protein>
    <submittedName>
        <fullName evidence="4">Putative epimerase/dehydratase</fullName>
    </submittedName>
</protein>
<keyword evidence="5" id="KW-1185">Reference proteome</keyword>
<name>A0A2R8BGB7_9RHOB</name>
<dbReference type="RefSeq" id="WP_108829011.1">
    <property type="nucleotide sequence ID" value="NZ_OMOR01000001.1"/>
</dbReference>
<dbReference type="CDD" id="cd05238">
    <property type="entry name" value="Gne_like_SDR_e"/>
    <property type="match status" value="1"/>
</dbReference>
<dbReference type="OrthoDB" id="9801056at2"/>
<dbReference type="GO" id="GO:0016491">
    <property type="term" value="F:oxidoreductase activity"/>
    <property type="evidence" value="ECO:0007669"/>
    <property type="project" value="InterPro"/>
</dbReference>
<dbReference type="AlphaFoldDB" id="A0A2R8BGB7"/>
<keyword evidence="2" id="KW-0119">Carbohydrate metabolism</keyword>
<dbReference type="NCBIfam" id="NF043036">
    <property type="entry name" value="ErythonDh"/>
    <property type="match status" value="1"/>
</dbReference>